<keyword evidence="4 7" id="KW-1133">Transmembrane helix</keyword>
<accession>A0A914WS66</accession>
<evidence type="ECO:0000256" key="3">
    <source>
        <dbReference type="ARBA" id="ARBA00022692"/>
    </source>
</evidence>
<name>A0A914WS66_9BILA</name>
<sequence length="375" mass="42367">MSSATSVNGSTAETMAEVSLPLNRITSDYIEILFLALMIVVGIPINLHVLRKLLHLFIQSNRPSTMRVIKRGMLMMKLNLNISNLFILCTYCPVKIAWLLSYQWRAGDLLCKVTHFVWVVAFTSASNIVACIALDRAVAVRGLLAMRSATSSRRTSVILDRKSLWRVRILLTLAWFSAILWSVPQLALWGVIELPESGSTWVQCTSVWRKASVCRIVGCSYWEPPLPIAVYLIYHLAAIFWAPFVLVVVSYVYVAVRLFSYSCSPISTTTLLRPERHRSYSQSAIVMIPNLMHFEQPVQMSLPAWRSQMRSKVFRTAAIIVSVHSCCWLPYSIMSLIGAIGSQLDETAVDHIEFAKWLIIVDTVINPFIYGFQSE</sequence>
<keyword evidence="2" id="KW-1003">Cell membrane</keyword>
<dbReference type="Proteomes" id="UP000887566">
    <property type="component" value="Unplaced"/>
</dbReference>
<feature type="domain" description="G-protein coupled receptors family 1 profile" evidence="8">
    <location>
        <begin position="51"/>
        <end position="370"/>
    </location>
</feature>
<dbReference type="WBParaSite" id="PSAMB.scaffold4699size13810.g24989.t1">
    <property type="protein sequence ID" value="PSAMB.scaffold4699size13810.g24989.t1"/>
    <property type="gene ID" value="PSAMB.scaffold4699size13810.g24989"/>
</dbReference>
<dbReference type="PANTHER" id="PTHR24241:SF83">
    <property type="entry name" value="G-PROTEIN COUPLED RECEPTOR 150-RELATED"/>
    <property type="match status" value="1"/>
</dbReference>
<protein>
    <submittedName>
        <fullName evidence="10">G-protein coupled receptors family 1 profile domain-containing protein</fullName>
    </submittedName>
</protein>
<dbReference type="GO" id="GO:0004930">
    <property type="term" value="F:G protein-coupled receptor activity"/>
    <property type="evidence" value="ECO:0007669"/>
    <property type="project" value="InterPro"/>
</dbReference>
<keyword evidence="9" id="KW-1185">Reference proteome</keyword>
<evidence type="ECO:0000313" key="10">
    <source>
        <dbReference type="WBParaSite" id="PSAMB.scaffold4699size13810.g24989.t1"/>
    </source>
</evidence>
<keyword evidence="6" id="KW-0675">Receptor</keyword>
<evidence type="ECO:0000256" key="5">
    <source>
        <dbReference type="ARBA" id="ARBA00023136"/>
    </source>
</evidence>
<dbReference type="Pfam" id="PF00001">
    <property type="entry name" value="7tm_1"/>
    <property type="match status" value="1"/>
</dbReference>
<dbReference type="InterPro" id="IPR000276">
    <property type="entry name" value="GPCR_Rhodpsn"/>
</dbReference>
<evidence type="ECO:0000256" key="4">
    <source>
        <dbReference type="ARBA" id="ARBA00022989"/>
    </source>
</evidence>
<dbReference type="PANTHER" id="PTHR24241">
    <property type="entry name" value="NEUROPEPTIDE RECEPTOR-RELATED G-PROTEIN COUPLED RECEPTOR"/>
    <property type="match status" value="1"/>
</dbReference>
<dbReference type="CDD" id="cd00637">
    <property type="entry name" value="7tm_classA_rhodopsin-like"/>
    <property type="match status" value="1"/>
</dbReference>
<dbReference type="SUPFAM" id="SSF81321">
    <property type="entry name" value="Family A G protein-coupled receptor-like"/>
    <property type="match status" value="1"/>
</dbReference>
<evidence type="ECO:0000259" key="8">
    <source>
        <dbReference type="PROSITE" id="PS50262"/>
    </source>
</evidence>
<feature type="transmembrane region" description="Helical" evidence="7">
    <location>
        <begin position="169"/>
        <end position="192"/>
    </location>
</feature>
<organism evidence="9 10">
    <name type="scientific">Plectus sambesii</name>
    <dbReference type="NCBI Taxonomy" id="2011161"/>
    <lineage>
        <taxon>Eukaryota</taxon>
        <taxon>Metazoa</taxon>
        <taxon>Ecdysozoa</taxon>
        <taxon>Nematoda</taxon>
        <taxon>Chromadorea</taxon>
        <taxon>Plectida</taxon>
        <taxon>Plectina</taxon>
        <taxon>Plectoidea</taxon>
        <taxon>Plectidae</taxon>
        <taxon>Plectus</taxon>
    </lineage>
</organism>
<proteinExistence type="predicted"/>
<keyword evidence="3 7" id="KW-0812">Transmembrane</keyword>
<evidence type="ECO:0000313" key="9">
    <source>
        <dbReference type="Proteomes" id="UP000887566"/>
    </source>
</evidence>
<dbReference type="PRINTS" id="PR00237">
    <property type="entry name" value="GPCRRHODOPSN"/>
</dbReference>
<feature type="transmembrane region" description="Helical" evidence="7">
    <location>
        <begin position="80"/>
        <end position="104"/>
    </location>
</feature>
<evidence type="ECO:0000256" key="7">
    <source>
        <dbReference type="SAM" id="Phobius"/>
    </source>
</evidence>
<comment type="subcellular location">
    <subcellularLocation>
        <location evidence="1">Cell membrane</location>
        <topology evidence="1">Multi-pass membrane protein</topology>
    </subcellularLocation>
</comment>
<feature type="transmembrane region" description="Helical" evidence="7">
    <location>
        <begin position="116"/>
        <end position="138"/>
    </location>
</feature>
<reference evidence="10" key="1">
    <citation type="submission" date="2022-11" db="UniProtKB">
        <authorList>
            <consortium name="WormBaseParasite"/>
        </authorList>
    </citation>
    <scope>IDENTIFICATION</scope>
</reference>
<dbReference type="GO" id="GO:0032870">
    <property type="term" value="P:cellular response to hormone stimulus"/>
    <property type="evidence" value="ECO:0007669"/>
    <property type="project" value="TreeGrafter"/>
</dbReference>
<dbReference type="GO" id="GO:0005886">
    <property type="term" value="C:plasma membrane"/>
    <property type="evidence" value="ECO:0007669"/>
    <property type="project" value="UniProtKB-SubCell"/>
</dbReference>
<dbReference type="InterPro" id="IPR017452">
    <property type="entry name" value="GPCR_Rhodpsn_7TM"/>
</dbReference>
<feature type="transmembrane region" description="Helical" evidence="7">
    <location>
        <begin position="29"/>
        <end position="50"/>
    </location>
</feature>
<evidence type="ECO:0000256" key="6">
    <source>
        <dbReference type="ARBA" id="ARBA00023170"/>
    </source>
</evidence>
<dbReference type="GO" id="GO:0042277">
    <property type="term" value="F:peptide binding"/>
    <property type="evidence" value="ECO:0007669"/>
    <property type="project" value="TreeGrafter"/>
</dbReference>
<dbReference type="Gene3D" id="1.20.1070.10">
    <property type="entry name" value="Rhodopsin 7-helix transmembrane proteins"/>
    <property type="match status" value="1"/>
</dbReference>
<keyword evidence="5 7" id="KW-0472">Membrane</keyword>
<feature type="transmembrane region" description="Helical" evidence="7">
    <location>
        <begin position="313"/>
        <end position="334"/>
    </location>
</feature>
<dbReference type="PROSITE" id="PS50262">
    <property type="entry name" value="G_PROTEIN_RECEP_F1_2"/>
    <property type="match status" value="1"/>
</dbReference>
<dbReference type="AlphaFoldDB" id="A0A914WS66"/>
<evidence type="ECO:0000256" key="2">
    <source>
        <dbReference type="ARBA" id="ARBA00022475"/>
    </source>
</evidence>
<feature type="transmembrane region" description="Helical" evidence="7">
    <location>
        <begin position="232"/>
        <end position="254"/>
    </location>
</feature>
<evidence type="ECO:0000256" key="1">
    <source>
        <dbReference type="ARBA" id="ARBA00004651"/>
    </source>
</evidence>